<dbReference type="STRING" id="59925.EU91_0218"/>
<evidence type="ECO:0000313" key="2">
    <source>
        <dbReference type="Proteomes" id="UP000030598"/>
    </source>
</evidence>
<organism evidence="1 2">
    <name type="scientific">Prochlorococcus marinus str. GP2</name>
    <dbReference type="NCBI Taxonomy" id="59925"/>
    <lineage>
        <taxon>Bacteria</taxon>
        <taxon>Bacillati</taxon>
        <taxon>Cyanobacteriota</taxon>
        <taxon>Cyanophyceae</taxon>
        <taxon>Synechococcales</taxon>
        <taxon>Prochlorococcaceae</taxon>
        <taxon>Prochlorococcus</taxon>
    </lineage>
</organism>
<dbReference type="AlphaFoldDB" id="A0A0A1ZFC5"/>
<dbReference type="EMBL" id="JNAH01000003">
    <property type="protein sequence ID" value="KGF88287.1"/>
    <property type="molecule type" value="Genomic_DNA"/>
</dbReference>
<reference evidence="2" key="1">
    <citation type="journal article" date="2014" name="Sci. Data">
        <title>Genomes of diverse isolates of the marine cyanobacterium Prochlorococcus.</title>
        <authorList>
            <person name="Biller S."/>
            <person name="Berube P."/>
            <person name="Thompson J."/>
            <person name="Kelly L."/>
            <person name="Roggensack S."/>
            <person name="Awad L."/>
            <person name="Roache-Johnson K."/>
            <person name="Ding H."/>
            <person name="Giovannoni S.J."/>
            <person name="Moore L.R."/>
            <person name="Chisholm S.W."/>
        </authorList>
    </citation>
    <scope>NUCLEOTIDE SEQUENCE [LARGE SCALE GENOMIC DNA]</scope>
    <source>
        <strain evidence="2">GP2</strain>
    </source>
</reference>
<name>A0A0A1ZFC5_PROMR</name>
<comment type="caution">
    <text evidence="1">The sequence shown here is derived from an EMBL/GenBank/DDBJ whole genome shotgun (WGS) entry which is preliminary data.</text>
</comment>
<sequence>MTEAGSVRAKTQMLTKSLVSPVKQHQLLLDPKGDGVISALSTK</sequence>
<dbReference type="Proteomes" id="UP000030598">
    <property type="component" value="Unassembled WGS sequence"/>
</dbReference>
<gene>
    <name evidence="1" type="ORF">EU91_0218</name>
</gene>
<proteinExistence type="predicted"/>
<accession>A0A0A1ZFC5</accession>
<evidence type="ECO:0000313" key="1">
    <source>
        <dbReference type="EMBL" id="KGF88287.1"/>
    </source>
</evidence>
<protein>
    <submittedName>
        <fullName evidence="1">Uncharacterized protein</fullName>
    </submittedName>
</protein>